<proteinExistence type="predicted"/>
<name>A0A151HXX2_9HYME</name>
<accession>A0A151HXX2</accession>
<sequence>MTTFESSKRICTSYVLKIWQMLSENIKAKRVVRCNLLLYLLKHGAAGRFRFFSNKIFTADAKVPEERPLLSHNVNMFWSKEFCSPSSSNLNLLDYFV</sequence>
<dbReference type="AlphaFoldDB" id="A0A151HXX2"/>
<evidence type="ECO:0000313" key="2">
    <source>
        <dbReference type="Proteomes" id="UP000078540"/>
    </source>
</evidence>
<organism evidence="1 2">
    <name type="scientific">Atta colombica</name>
    <dbReference type="NCBI Taxonomy" id="520822"/>
    <lineage>
        <taxon>Eukaryota</taxon>
        <taxon>Metazoa</taxon>
        <taxon>Ecdysozoa</taxon>
        <taxon>Arthropoda</taxon>
        <taxon>Hexapoda</taxon>
        <taxon>Insecta</taxon>
        <taxon>Pterygota</taxon>
        <taxon>Neoptera</taxon>
        <taxon>Endopterygota</taxon>
        <taxon>Hymenoptera</taxon>
        <taxon>Apocrita</taxon>
        <taxon>Aculeata</taxon>
        <taxon>Formicoidea</taxon>
        <taxon>Formicidae</taxon>
        <taxon>Myrmicinae</taxon>
        <taxon>Atta</taxon>
    </lineage>
</organism>
<gene>
    <name evidence="1" type="ORF">ALC53_14046</name>
</gene>
<reference evidence="1 2" key="1">
    <citation type="submission" date="2015-09" db="EMBL/GenBank/DDBJ databases">
        <title>Atta colombica WGS genome.</title>
        <authorList>
            <person name="Nygaard S."/>
            <person name="Hu H."/>
            <person name="Boomsma J."/>
            <person name="Zhang G."/>
        </authorList>
    </citation>
    <scope>NUCLEOTIDE SEQUENCE [LARGE SCALE GENOMIC DNA]</scope>
    <source>
        <strain evidence="1">Treedump-2</strain>
        <tissue evidence="1">Whole body</tissue>
    </source>
</reference>
<dbReference type="EMBL" id="KQ976743">
    <property type="protein sequence ID" value="KYM75540.1"/>
    <property type="molecule type" value="Genomic_DNA"/>
</dbReference>
<keyword evidence="2" id="KW-1185">Reference proteome</keyword>
<protein>
    <submittedName>
        <fullName evidence="1">Uncharacterized protein</fullName>
    </submittedName>
</protein>
<dbReference type="Proteomes" id="UP000078540">
    <property type="component" value="Unassembled WGS sequence"/>
</dbReference>
<evidence type="ECO:0000313" key="1">
    <source>
        <dbReference type="EMBL" id="KYM75540.1"/>
    </source>
</evidence>